<dbReference type="InterPro" id="IPR038501">
    <property type="entry name" value="Spore_GerAC_C_sf"/>
</dbReference>
<dbReference type="Proteomes" id="UP001601059">
    <property type="component" value="Unassembled WGS sequence"/>
</dbReference>
<dbReference type="RefSeq" id="WP_389359753.1">
    <property type="nucleotide sequence ID" value="NZ_JBIACK010000002.1"/>
</dbReference>
<keyword evidence="7" id="KW-0449">Lipoprotein</keyword>
<comment type="subcellular location">
    <subcellularLocation>
        <location evidence="1">Membrane</location>
        <topology evidence="1">Lipid-anchor</topology>
    </subcellularLocation>
</comment>
<comment type="caution">
    <text evidence="11">The sequence shown here is derived from an EMBL/GenBank/DDBJ whole genome shotgun (WGS) entry which is preliminary data.</text>
</comment>
<evidence type="ECO:0000256" key="5">
    <source>
        <dbReference type="ARBA" id="ARBA00023136"/>
    </source>
</evidence>
<protein>
    <submittedName>
        <fullName evidence="11">Ger(X)C family spore germination protein</fullName>
    </submittedName>
</protein>
<feature type="domain" description="Spore germination protein N-terminal" evidence="10">
    <location>
        <begin position="22"/>
        <end position="193"/>
    </location>
</feature>
<evidence type="ECO:0000256" key="4">
    <source>
        <dbReference type="ARBA" id="ARBA00022729"/>
    </source>
</evidence>
<dbReference type="InterPro" id="IPR046953">
    <property type="entry name" value="Spore_GerAC-like_C"/>
</dbReference>
<proteinExistence type="inferred from homology"/>
<evidence type="ECO:0000256" key="1">
    <source>
        <dbReference type="ARBA" id="ARBA00004635"/>
    </source>
</evidence>
<dbReference type="Pfam" id="PF25198">
    <property type="entry name" value="Spore_GerAC_N"/>
    <property type="match status" value="1"/>
</dbReference>
<keyword evidence="4" id="KW-0732">Signal</keyword>
<sequence>MKKYTFIFLLLVVISLLAGCGYKDIDNRFFVVTMGIDKPENEEKKYKVHLKLAIPSAEIQVGESEYIIESEESNSISEAVRIIKARSDREIDFAHMKVFLIGEEMVKQPIQENLDWLLRRRDIQKISWIGIGKPSALEVMKITPEIERIPSNSLFLTLSLKGSETPYTIPKYLFEFHREMKTEGQSAVLPIIEKREEKMFQVQTATVFDQEKGVLTLNAEQTKLFNEIDTGFEKVDIRVEEEGEDFFILAAEVFKGTYAIHDEKGKKPYIDFKVDVEGIIEESSMQIQNEKLKEYGKKAEKQLKEEIEQFLIKLRDLNLDPFGFGLQYRATRFNNKTELERWNEIYPEIDFNVITNVKVKGTGVIE</sequence>
<dbReference type="NCBIfam" id="TIGR02887">
    <property type="entry name" value="spore_ger_x_C"/>
    <property type="match status" value="1"/>
</dbReference>
<name>A0ABW6K8I3_9BACI</name>
<feature type="coiled-coil region" evidence="8">
    <location>
        <begin position="285"/>
        <end position="320"/>
    </location>
</feature>
<keyword evidence="8" id="KW-0175">Coiled coil</keyword>
<dbReference type="PANTHER" id="PTHR35789">
    <property type="entry name" value="SPORE GERMINATION PROTEIN B3"/>
    <property type="match status" value="1"/>
</dbReference>
<evidence type="ECO:0000256" key="7">
    <source>
        <dbReference type="ARBA" id="ARBA00023288"/>
    </source>
</evidence>
<reference evidence="11 12" key="1">
    <citation type="submission" date="2024-08" db="EMBL/GenBank/DDBJ databases">
        <title>Two novel Cytobacillus novel species.</title>
        <authorList>
            <person name="Liu G."/>
        </authorList>
    </citation>
    <scope>NUCLEOTIDE SEQUENCE [LARGE SCALE GENOMIC DNA]</scope>
    <source>
        <strain evidence="11 12">FJAT-54145</strain>
    </source>
</reference>
<evidence type="ECO:0000259" key="10">
    <source>
        <dbReference type="Pfam" id="PF25198"/>
    </source>
</evidence>
<evidence type="ECO:0000313" key="12">
    <source>
        <dbReference type="Proteomes" id="UP001601059"/>
    </source>
</evidence>
<dbReference type="InterPro" id="IPR057336">
    <property type="entry name" value="GerAC_N"/>
</dbReference>
<organism evidence="11 12">
    <name type="scientific">Cytobacillus spartinae</name>
    <dbReference type="NCBI Taxonomy" id="3299023"/>
    <lineage>
        <taxon>Bacteria</taxon>
        <taxon>Bacillati</taxon>
        <taxon>Bacillota</taxon>
        <taxon>Bacilli</taxon>
        <taxon>Bacillales</taxon>
        <taxon>Bacillaceae</taxon>
        <taxon>Cytobacillus</taxon>
    </lineage>
</organism>
<keyword evidence="5" id="KW-0472">Membrane</keyword>
<dbReference type="PANTHER" id="PTHR35789:SF1">
    <property type="entry name" value="SPORE GERMINATION PROTEIN B3"/>
    <property type="match status" value="1"/>
</dbReference>
<comment type="similarity">
    <text evidence="2">Belongs to the GerABKC lipoprotein family.</text>
</comment>
<keyword evidence="12" id="KW-1185">Reference proteome</keyword>
<evidence type="ECO:0000256" key="6">
    <source>
        <dbReference type="ARBA" id="ARBA00023139"/>
    </source>
</evidence>
<evidence type="ECO:0000313" key="11">
    <source>
        <dbReference type="EMBL" id="MFE8700514.1"/>
    </source>
</evidence>
<gene>
    <name evidence="11" type="ORF">ACFYKX_07815</name>
</gene>
<evidence type="ECO:0000256" key="3">
    <source>
        <dbReference type="ARBA" id="ARBA00022544"/>
    </source>
</evidence>
<keyword evidence="3" id="KW-0309">Germination</keyword>
<feature type="domain" description="Spore germination GerAC-like C-terminal" evidence="9">
    <location>
        <begin position="205"/>
        <end position="363"/>
    </location>
</feature>
<evidence type="ECO:0000256" key="2">
    <source>
        <dbReference type="ARBA" id="ARBA00007886"/>
    </source>
</evidence>
<dbReference type="Gene3D" id="3.30.300.210">
    <property type="entry name" value="Nutrient germinant receptor protein C, domain 3"/>
    <property type="match status" value="1"/>
</dbReference>
<dbReference type="PROSITE" id="PS51257">
    <property type="entry name" value="PROKAR_LIPOPROTEIN"/>
    <property type="match status" value="1"/>
</dbReference>
<evidence type="ECO:0000256" key="8">
    <source>
        <dbReference type="SAM" id="Coils"/>
    </source>
</evidence>
<dbReference type="InterPro" id="IPR008844">
    <property type="entry name" value="Spore_GerAC-like"/>
</dbReference>
<dbReference type="Pfam" id="PF05504">
    <property type="entry name" value="Spore_GerAC"/>
    <property type="match status" value="1"/>
</dbReference>
<evidence type="ECO:0000259" key="9">
    <source>
        <dbReference type="Pfam" id="PF05504"/>
    </source>
</evidence>
<accession>A0ABW6K8I3</accession>
<dbReference type="EMBL" id="JBIACK010000002">
    <property type="protein sequence ID" value="MFE8700514.1"/>
    <property type="molecule type" value="Genomic_DNA"/>
</dbReference>
<keyword evidence="6" id="KW-0564">Palmitate</keyword>